<dbReference type="EMBL" id="VBAK01000120">
    <property type="protein sequence ID" value="TMI89630.1"/>
    <property type="molecule type" value="Genomic_DNA"/>
</dbReference>
<organism evidence="1 2">
    <name type="scientific">Candidatus Segetimicrobium genomatis</name>
    <dbReference type="NCBI Taxonomy" id="2569760"/>
    <lineage>
        <taxon>Bacteria</taxon>
        <taxon>Bacillati</taxon>
        <taxon>Candidatus Sysuimicrobiota</taxon>
        <taxon>Candidatus Sysuimicrobiia</taxon>
        <taxon>Candidatus Sysuimicrobiales</taxon>
        <taxon>Candidatus Segetimicrobiaceae</taxon>
        <taxon>Candidatus Segetimicrobium</taxon>
    </lineage>
</organism>
<comment type="caution">
    <text evidence="1">The sequence shown here is derived from an EMBL/GenBank/DDBJ whole genome shotgun (WGS) entry which is preliminary data.</text>
</comment>
<evidence type="ECO:0008006" key="3">
    <source>
        <dbReference type="Google" id="ProtNLM"/>
    </source>
</evidence>
<evidence type="ECO:0000313" key="1">
    <source>
        <dbReference type="EMBL" id="TMI89630.1"/>
    </source>
</evidence>
<protein>
    <recommendedName>
        <fullName evidence="3">Transcriptional regulator</fullName>
    </recommendedName>
</protein>
<gene>
    <name evidence="1" type="ORF">E6H00_09185</name>
</gene>
<proteinExistence type="predicted"/>
<accession>A0A537K1K1</accession>
<reference evidence="1 2" key="1">
    <citation type="journal article" date="2019" name="Nat. Microbiol.">
        <title>Mediterranean grassland soil C-N compound turnover is dependent on rainfall and depth, and is mediated by genomically divergent microorganisms.</title>
        <authorList>
            <person name="Diamond S."/>
            <person name="Andeer P.F."/>
            <person name="Li Z."/>
            <person name="Crits-Christoph A."/>
            <person name="Burstein D."/>
            <person name="Anantharaman K."/>
            <person name="Lane K.R."/>
            <person name="Thomas B.C."/>
            <person name="Pan C."/>
            <person name="Northen T.R."/>
            <person name="Banfield J.F."/>
        </authorList>
    </citation>
    <scope>NUCLEOTIDE SEQUENCE [LARGE SCALE GENOMIC DNA]</scope>
    <source>
        <strain evidence="1">NP_3</strain>
    </source>
</reference>
<dbReference type="Proteomes" id="UP000318509">
    <property type="component" value="Unassembled WGS sequence"/>
</dbReference>
<sequence>MSRLSITKAIQTIGRPVFTSREIALVTEGSLSSVSHSLERMARQGIIRKVARGLWCAPSDPRFTPFLLVPFLAGSHQAYVSFLSALNLHGMIEQIPHSTFCATTGHTRLRTTPVGSFSFHRIHPNFFAGFDWYRGGREFLIATPEKALVDSLYLSSRRGRQFRFFPEIEFGGGFRFRTAEDWARRIPYARIRKYVQAQLKSLRRRRPTTPAA</sequence>
<dbReference type="AlphaFoldDB" id="A0A537K1K1"/>
<name>A0A537K1K1_9BACT</name>
<evidence type="ECO:0000313" key="2">
    <source>
        <dbReference type="Proteomes" id="UP000318509"/>
    </source>
</evidence>